<accession>A0A9D4HWQ2</accession>
<name>A0A9D4HWQ2_DREPO</name>
<proteinExistence type="predicted"/>
<sequence length="68" mass="7801">MPHVREEESCGKQNKETGLPDYVSLQHGYRLVFQTMFLCSMDTDWSSRLCFSAAWIQSGLPDFVSLLL</sequence>
<evidence type="ECO:0000313" key="1">
    <source>
        <dbReference type="EMBL" id="KAH3735622.1"/>
    </source>
</evidence>
<organism evidence="1 2">
    <name type="scientific">Dreissena polymorpha</name>
    <name type="common">Zebra mussel</name>
    <name type="synonym">Mytilus polymorpha</name>
    <dbReference type="NCBI Taxonomy" id="45954"/>
    <lineage>
        <taxon>Eukaryota</taxon>
        <taxon>Metazoa</taxon>
        <taxon>Spiralia</taxon>
        <taxon>Lophotrochozoa</taxon>
        <taxon>Mollusca</taxon>
        <taxon>Bivalvia</taxon>
        <taxon>Autobranchia</taxon>
        <taxon>Heteroconchia</taxon>
        <taxon>Euheterodonta</taxon>
        <taxon>Imparidentia</taxon>
        <taxon>Neoheterodontei</taxon>
        <taxon>Myida</taxon>
        <taxon>Dreissenoidea</taxon>
        <taxon>Dreissenidae</taxon>
        <taxon>Dreissena</taxon>
    </lineage>
</organism>
<reference evidence="1" key="2">
    <citation type="submission" date="2020-11" db="EMBL/GenBank/DDBJ databases">
        <authorList>
            <person name="McCartney M.A."/>
            <person name="Auch B."/>
            <person name="Kono T."/>
            <person name="Mallez S."/>
            <person name="Becker A."/>
            <person name="Gohl D.M."/>
            <person name="Silverstein K.A.T."/>
            <person name="Koren S."/>
            <person name="Bechman K.B."/>
            <person name="Herman A."/>
            <person name="Abrahante J.E."/>
            <person name="Garbe J."/>
        </authorList>
    </citation>
    <scope>NUCLEOTIDE SEQUENCE</scope>
    <source>
        <strain evidence="1">Duluth1</strain>
        <tissue evidence="1">Whole animal</tissue>
    </source>
</reference>
<dbReference type="AlphaFoldDB" id="A0A9D4HWQ2"/>
<keyword evidence="2" id="KW-1185">Reference proteome</keyword>
<dbReference type="Proteomes" id="UP000828390">
    <property type="component" value="Unassembled WGS sequence"/>
</dbReference>
<protein>
    <submittedName>
        <fullName evidence="1">Uncharacterized protein</fullName>
    </submittedName>
</protein>
<gene>
    <name evidence="1" type="ORF">DPMN_042157</name>
</gene>
<reference evidence="1" key="1">
    <citation type="journal article" date="2019" name="bioRxiv">
        <title>The Genome of the Zebra Mussel, Dreissena polymorpha: A Resource for Invasive Species Research.</title>
        <authorList>
            <person name="McCartney M.A."/>
            <person name="Auch B."/>
            <person name="Kono T."/>
            <person name="Mallez S."/>
            <person name="Zhang Y."/>
            <person name="Obille A."/>
            <person name="Becker A."/>
            <person name="Abrahante J.E."/>
            <person name="Garbe J."/>
            <person name="Badalamenti J.P."/>
            <person name="Herman A."/>
            <person name="Mangelson H."/>
            <person name="Liachko I."/>
            <person name="Sullivan S."/>
            <person name="Sone E.D."/>
            <person name="Koren S."/>
            <person name="Silverstein K.A.T."/>
            <person name="Beckman K.B."/>
            <person name="Gohl D.M."/>
        </authorList>
    </citation>
    <scope>NUCLEOTIDE SEQUENCE</scope>
    <source>
        <strain evidence="1">Duluth1</strain>
        <tissue evidence="1">Whole animal</tissue>
    </source>
</reference>
<comment type="caution">
    <text evidence="1">The sequence shown here is derived from an EMBL/GenBank/DDBJ whole genome shotgun (WGS) entry which is preliminary data.</text>
</comment>
<evidence type="ECO:0000313" key="2">
    <source>
        <dbReference type="Proteomes" id="UP000828390"/>
    </source>
</evidence>
<dbReference type="EMBL" id="JAIWYP010000011">
    <property type="protein sequence ID" value="KAH3735622.1"/>
    <property type="molecule type" value="Genomic_DNA"/>
</dbReference>